<reference evidence="2 3" key="1">
    <citation type="submission" date="2015-12" db="EMBL/GenBank/DDBJ databases">
        <title>The genome of Folsomia candida.</title>
        <authorList>
            <person name="Faddeeva A."/>
            <person name="Derks M.F."/>
            <person name="Anvar Y."/>
            <person name="Smit S."/>
            <person name="Van Straalen N."/>
            <person name="Roelofs D."/>
        </authorList>
    </citation>
    <scope>NUCLEOTIDE SEQUENCE [LARGE SCALE GENOMIC DNA]</scope>
    <source>
        <strain evidence="2 3">VU population</strain>
        <tissue evidence="2">Whole body</tissue>
    </source>
</reference>
<dbReference type="EMBL" id="LNIX01000031">
    <property type="protein sequence ID" value="OXA40913.1"/>
    <property type="molecule type" value="Genomic_DNA"/>
</dbReference>
<accession>A0A226D6Z2</accession>
<name>A0A226D6Z2_FOLCA</name>
<evidence type="ECO:0000256" key="1">
    <source>
        <dbReference type="SAM" id="MobiDB-lite"/>
    </source>
</evidence>
<dbReference type="AlphaFoldDB" id="A0A226D6Z2"/>
<feature type="compositionally biased region" description="Acidic residues" evidence="1">
    <location>
        <begin position="71"/>
        <end position="81"/>
    </location>
</feature>
<evidence type="ECO:0000313" key="2">
    <source>
        <dbReference type="EMBL" id="OXA40913.1"/>
    </source>
</evidence>
<keyword evidence="3" id="KW-1185">Reference proteome</keyword>
<dbReference type="Proteomes" id="UP000198287">
    <property type="component" value="Unassembled WGS sequence"/>
</dbReference>
<gene>
    <name evidence="2" type="ORF">Fcan01_24358</name>
</gene>
<evidence type="ECO:0000313" key="3">
    <source>
        <dbReference type="Proteomes" id="UP000198287"/>
    </source>
</evidence>
<organism evidence="2 3">
    <name type="scientific">Folsomia candida</name>
    <name type="common">Springtail</name>
    <dbReference type="NCBI Taxonomy" id="158441"/>
    <lineage>
        <taxon>Eukaryota</taxon>
        <taxon>Metazoa</taxon>
        <taxon>Ecdysozoa</taxon>
        <taxon>Arthropoda</taxon>
        <taxon>Hexapoda</taxon>
        <taxon>Collembola</taxon>
        <taxon>Entomobryomorpha</taxon>
        <taxon>Isotomoidea</taxon>
        <taxon>Isotomidae</taxon>
        <taxon>Proisotominae</taxon>
        <taxon>Folsomia</taxon>
    </lineage>
</organism>
<proteinExistence type="predicted"/>
<comment type="caution">
    <text evidence="2">The sequence shown here is derived from an EMBL/GenBank/DDBJ whole genome shotgun (WGS) entry which is preliminary data.</text>
</comment>
<protein>
    <submittedName>
        <fullName evidence="2">Uncharacterized protein</fullName>
    </submittedName>
</protein>
<feature type="region of interest" description="Disordered" evidence="1">
    <location>
        <begin position="68"/>
        <end position="96"/>
    </location>
</feature>
<sequence length="129" mass="14997">MSLGLYNEQKVNYGRIVQRIWQEKIEIHRVMQNKYGVVTTGAFKTKAHTDAHKKREGHKTKETVIRILVQETDDEEEEDDESTRTPNRRGAVTAASPLYGMRLTASGLMMHSVLQQWHIQEFDRMQNPT</sequence>